<feature type="region of interest" description="Disordered" evidence="1">
    <location>
        <begin position="40"/>
        <end position="239"/>
    </location>
</feature>
<feature type="region of interest" description="Disordered" evidence="1">
    <location>
        <begin position="880"/>
        <end position="908"/>
    </location>
</feature>
<dbReference type="PANTHER" id="PTHR34802:SF1">
    <property type="entry name" value="CHORISMATE SYNTHASE"/>
    <property type="match status" value="1"/>
</dbReference>
<dbReference type="Proteomes" id="UP000554482">
    <property type="component" value="Unassembled WGS sequence"/>
</dbReference>
<organism evidence="2 3">
    <name type="scientific">Thalictrum thalictroides</name>
    <name type="common">Rue-anemone</name>
    <name type="synonym">Anemone thalictroides</name>
    <dbReference type="NCBI Taxonomy" id="46969"/>
    <lineage>
        <taxon>Eukaryota</taxon>
        <taxon>Viridiplantae</taxon>
        <taxon>Streptophyta</taxon>
        <taxon>Embryophyta</taxon>
        <taxon>Tracheophyta</taxon>
        <taxon>Spermatophyta</taxon>
        <taxon>Magnoliopsida</taxon>
        <taxon>Ranunculales</taxon>
        <taxon>Ranunculaceae</taxon>
        <taxon>Thalictroideae</taxon>
        <taxon>Thalictrum</taxon>
    </lineage>
</organism>
<keyword evidence="3" id="KW-1185">Reference proteome</keyword>
<proteinExistence type="predicted"/>
<reference evidence="2 3" key="1">
    <citation type="submission" date="2020-06" db="EMBL/GenBank/DDBJ databases">
        <title>Transcriptomic and genomic resources for Thalictrum thalictroides and T. hernandezii: Facilitating candidate gene discovery in an emerging model plant lineage.</title>
        <authorList>
            <person name="Arias T."/>
            <person name="Riano-Pachon D.M."/>
            <person name="Di Stilio V.S."/>
        </authorList>
    </citation>
    <scope>NUCLEOTIDE SEQUENCE [LARGE SCALE GENOMIC DNA]</scope>
    <source>
        <strain evidence="3">cv. WT478/WT964</strain>
        <tissue evidence="2">Leaves</tissue>
    </source>
</reference>
<evidence type="ECO:0000313" key="3">
    <source>
        <dbReference type="Proteomes" id="UP000554482"/>
    </source>
</evidence>
<sequence>MSKIKYSREQLLSLSGLDVCSKLPSGFDPSILSEFEDGYNSIPERSRIPGSLSSQNFRRGEYGSSPPTRGDLGNSSRGIHGKWDTRSSGSNDRDADLESDSGRRYGNQSRRSWQNPEGDGLLGSGSFPKASGFASASATNVRGSGQYQLNRTNEPYHPPRPYKAAPHSRRDATDIINEETFGSSEGSSQDRAEEERKRRASFEQFRKEQKAFHEKQKQFPDKHNENVDPDMAAPLVDSEDDKKLWDKNLRLEDMAPSISQGDSAKCSVAAQTSASRPLVPPGFIGVALEKNLGAKSIIAQPTSEVGIVKVDENITQLEGNVGTSNNLVDEKLVSNVNTNEQEYEIRTIHTPFTDINEKSVILSPEGAMFGNSVCNVSPTITSSNLSEVVGGRKNDEGTEFYAEKVPGHDVIGIASNEHSTSILEKLFGKASIVDSGVSGFSEPGDVTANTEDHVPFQSSKFTHWFLEEEKNAQDDLSSGKAEDLLSLIVSGEKDGSQVPRVTEKIPSIYPQGSNNLIQKSGTSTSTITSIEPLYQSSNSGGTQGVLTCEDLEQSILSECGGNVSNLEHSVQAWNDIDAKAERRPEVNNHASQHLLFLLQKGTSANDLAQFPNQEVSENPLAYDSQTHNASIGDAEKVTTSENNLTLETLFGTAFMKELQSVKAPVSVQRGSVGAVPPTDVLDSRGFPFSVSDDGFSPRSSNISTLEGDIHVSNHLQLSKSNKNEEAWVGYDGPQRIVGSNVIGSIDRPDEELEIQLPEEDSLITLSDPVISEHSMVVPVGNASKADSLSSSSMPVDIVDKLAALNAVLERKRSGIPAGFDGQRFLHGLSSPVEPDSYLNQQEQPTSQFAYLQMNQGRSSFHPLDSPSHTNHLIKVMGPENIHPEFPQHHASNMIHPSPFQHAPNGPTRFSPPAHHSMLQHMQMQSNLLPPHLLRGLPRGAPMPPFPVNHMPGYAPEPNPMQNFPYGHQQANYGGLELPMQAHGGTPGNNHPEALERLFEMELRANLKQMHSVAGAAHSLGNNGHGIDMGFRYR</sequence>
<name>A0A7J6X687_THATH</name>
<dbReference type="PANTHER" id="PTHR34802">
    <property type="entry name" value="CHORISMATE SYNTHASE"/>
    <property type="match status" value="1"/>
</dbReference>
<comment type="caution">
    <text evidence="2">The sequence shown here is derived from an EMBL/GenBank/DDBJ whole genome shotgun (WGS) entry which is preliminary data.</text>
</comment>
<dbReference type="OrthoDB" id="1923709at2759"/>
<feature type="compositionally biased region" description="Polar residues" evidence="1">
    <location>
        <begin position="134"/>
        <end position="153"/>
    </location>
</feature>
<gene>
    <name evidence="2" type="ORF">FRX31_005142</name>
</gene>
<feature type="compositionally biased region" description="Basic and acidic residues" evidence="1">
    <location>
        <begin position="81"/>
        <end position="103"/>
    </location>
</feature>
<feature type="compositionally biased region" description="Polar residues" evidence="1">
    <location>
        <begin position="106"/>
        <end position="115"/>
    </location>
</feature>
<accession>A0A7J6X687</accession>
<protein>
    <submittedName>
        <fullName evidence="2">Chorismate synthase</fullName>
    </submittedName>
</protein>
<feature type="compositionally biased region" description="Basic and acidic residues" evidence="1">
    <location>
        <begin position="188"/>
        <end position="226"/>
    </location>
</feature>
<dbReference type="EMBL" id="JABWDY010004309">
    <property type="protein sequence ID" value="KAF5205271.1"/>
    <property type="molecule type" value="Genomic_DNA"/>
</dbReference>
<evidence type="ECO:0000313" key="2">
    <source>
        <dbReference type="EMBL" id="KAF5205271.1"/>
    </source>
</evidence>
<dbReference type="AlphaFoldDB" id="A0A7J6X687"/>
<evidence type="ECO:0000256" key="1">
    <source>
        <dbReference type="SAM" id="MobiDB-lite"/>
    </source>
</evidence>